<feature type="domain" description="V-ATPase proteolipid subunit C-like" evidence="10">
    <location>
        <begin position="29"/>
        <end position="58"/>
    </location>
</feature>
<dbReference type="Pfam" id="PF02874">
    <property type="entry name" value="ATP-synt_ab_N"/>
    <property type="match status" value="1"/>
</dbReference>
<evidence type="ECO:0000259" key="12">
    <source>
        <dbReference type="Pfam" id="PF02874"/>
    </source>
</evidence>
<dbReference type="SUPFAM" id="SSF47917">
    <property type="entry name" value="C-terminal domain of alpha and beta subunits of F1 ATP synthase"/>
    <property type="match status" value="1"/>
</dbReference>
<dbReference type="Pfam" id="PF00306">
    <property type="entry name" value="ATP-synt_ab_C"/>
    <property type="match status" value="1"/>
</dbReference>
<name>A0A564Y1F9_HYMDI</name>
<dbReference type="SUPFAM" id="SSF52540">
    <property type="entry name" value="P-loop containing nucleoside triphosphate hydrolases"/>
    <property type="match status" value="2"/>
</dbReference>
<evidence type="ECO:0000256" key="8">
    <source>
        <dbReference type="ARBA" id="ARBA00023065"/>
    </source>
</evidence>
<comment type="similarity">
    <text evidence="2">Belongs to the ATPase C chain family.</text>
</comment>
<dbReference type="GO" id="GO:0046933">
    <property type="term" value="F:proton-transporting ATP synthase activity, rotational mechanism"/>
    <property type="evidence" value="ECO:0007669"/>
    <property type="project" value="InterPro"/>
</dbReference>
<accession>A0A564Y1F9</accession>
<sequence>MYKYPLAAPRGIRSFMEALLDATLSYAHAGANIGAGIGSGEIGSSAMEAVSRQPEATVESELEETGSVIQSGDGVVRIHDVNNVQAGELLSFSNGCQCLALNLEENRVGAVILGNANAIREGDIATRTKRIAPIQVGDGLLGHVINALGEPIDGKGPITGERFEMPLERNSLGIKAIDAMIPIGKGQRELIIGDRQSGKTSIAINTIINQGNLFEQETLRRYGAMDYTTTVVASSAYSAPTQSFAPFAGVAIDSQVFPETNLFNAGIKPAVNVRISVSGIGGFGQIPRMKKVASTCKLEQAQFAALEATSKKSLDRGRKNQDLFKQSLHDPMVVEKQIALLYIAISGYLGTIPPDQGDVGSGKTTVASLAMLLAIGSGAQAAVMAPTETVAEQHHVRLHSFA</sequence>
<dbReference type="PANTHER" id="PTHR48082:SF2">
    <property type="entry name" value="ATP SYNTHASE SUBUNIT ALPHA, MITOCHONDRIAL"/>
    <property type="match status" value="1"/>
</dbReference>
<comment type="subcellular location">
    <subcellularLocation>
        <location evidence="1">Membrane</location>
    </subcellularLocation>
</comment>
<organism evidence="13 14">
    <name type="scientific">Hymenolepis diminuta</name>
    <name type="common">Rat tapeworm</name>
    <dbReference type="NCBI Taxonomy" id="6216"/>
    <lineage>
        <taxon>Eukaryota</taxon>
        <taxon>Metazoa</taxon>
        <taxon>Spiralia</taxon>
        <taxon>Lophotrochozoa</taxon>
        <taxon>Platyhelminthes</taxon>
        <taxon>Cestoda</taxon>
        <taxon>Eucestoda</taxon>
        <taxon>Cyclophyllidea</taxon>
        <taxon>Hymenolepididae</taxon>
        <taxon>Hymenolepis</taxon>
    </lineage>
</organism>
<dbReference type="InterPro" id="IPR004100">
    <property type="entry name" value="ATPase_F1/V1/A1_a/bsu_N"/>
</dbReference>
<feature type="domain" description="ATPase F1/V1/A1 complex alpha/beta subunit nucleotide-binding" evidence="9">
    <location>
        <begin position="173"/>
        <end position="251"/>
    </location>
</feature>
<dbReference type="GO" id="GO:0003676">
    <property type="term" value="F:nucleic acid binding"/>
    <property type="evidence" value="ECO:0007669"/>
    <property type="project" value="InterPro"/>
</dbReference>
<evidence type="ECO:0000259" key="10">
    <source>
        <dbReference type="Pfam" id="PF00137"/>
    </source>
</evidence>
<keyword evidence="8" id="KW-0406">Ion transport</keyword>
<dbReference type="CDD" id="cd18116">
    <property type="entry name" value="ATP-synt_F1_alpha_N"/>
    <property type="match status" value="1"/>
</dbReference>
<dbReference type="GO" id="GO:0045259">
    <property type="term" value="C:proton-transporting ATP synthase complex"/>
    <property type="evidence" value="ECO:0007669"/>
    <property type="project" value="InterPro"/>
</dbReference>
<dbReference type="AlphaFoldDB" id="A0A564Y1F9"/>
<evidence type="ECO:0000256" key="3">
    <source>
        <dbReference type="ARBA" id="ARBA00008936"/>
    </source>
</evidence>
<evidence type="ECO:0000256" key="5">
    <source>
        <dbReference type="ARBA" id="ARBA00022741"/>
    </source>
</evidence>
<dbReference type="Pfam" id="PF00006">
    <property type="entry name" value="ATP-synt_ab"/>
    <property type="match status" value="1"/>
</dbReference>
<dbReference type="InterPro" id="IPR002379">
    <property type="entry name" value="ATPase_proteolipid_c-like_dom"/>
</dbReference>
<dbReference type="Proteomes" id="UP000321570">
    <property type="component" value="Unassembled WGS sequence"/>
</dbReference>
<keyword evidence="14" id="KW-1185">Reference proteome</keyword>
<dbReference type="Pfam" id="PF00137">
    <property type="entry name" value="ATP-synt_C"/>
    <property type="match status" value="1"/>
</dbReference>
<dbReference type="InterPro" id="IPR020003">
    <property type="entry name" value="ATPase_a/bsu_AS"/>
</dbReference>
<keyword evidence="4" id="KW-0813">Transport</keyword>
<comment type="similarity">
    <text evidence="3">Belongs to the ATPase alpha/beta chains family.</text>
</comment>
<evidence type="ECO:0000313" key="13">
    <source>
        <dbReference type="EMBL" id="VUZ40628.1"/>
    </source>
</evidence>
<evidence type="ECO:0000256" key="6">
    <source>
        <dbReference type="ARBA" id="ARBA00022781"/>
    </source>
</evidence>
<gene>
    <name evidence="13" type="ORF">WMSIL1_LOCUS1641</name>
</gene>
<dbReference type="InterPro" id="IPR027417">
    <property type="entry name" value="P-loop_NTPase"/>
</dbReference>
<evidence type="ECO:0000256" key="4">
    <source>
        <dbReference type="ARBA" id="ARBA00022448"/>
    </source>
</evidence>
<dbReference type="GO" id="GO:0005524">
    <property type="term" value="F:ATP binding"/>
    <property type="evidence" value="ECO:0007669"/>
    <property type="project" value="UniProtKB-KW"/>
</dbReference>
<protein>
    <submittedName>
        <fullName evidence="13">Uncharacterized protein</fullName>
    </submittedName>
</protein>
<dbReference type="InterPro" id="IPR038662">
    <property type="entry name" value="ATP_synth_F0_csu_sf"/>
</dbReference>
<evidence type="ECO:0000256" key="7">
    <source>
        <dbReference type="ARBA" id="ARBA00022840"/>
    </source>
</evidence>
<evidence type="ECO:0000259" key="9">
    <source>
        <dbReference type="Pfam" id="PF00006"/>
    </source>
</evidence>
<dbReference type="GO" id="GO:0043531">
    <property type="term" value="F:ADP binding"/>
    <property type="evidence" value="ECO:0007669"/>
    <property type="project" value="TreeGrafter"/>
</dbReference>
<dbReference type="Gene3D" id="3.40.50.300">
    <property type="entry name" value="P-loop containing nucleotide triphosphate hydrolases"/>
    <property type="match status" value="2"/>
</dbReference>
<dbReference type="GO" id="GO:0033177">
    <property type="term" value="C:proton-transporting two-sector ATPase complex, proton-transporting domain"/>
    <property type="evidence" value="ECO:0007669"/>
    <property type="project" value="InterPro"/>
</dbReference>
<reference evidence="13 14" key="1">
    <citation type="submission" date="2019-07" db="EMBL/GenBank/DDBJ databases">
        <authorList>
            <person name="Jastrzebski P J."/>
            <person name="Paukszto L."/>
            <person name="Jastrzebski P J."/>
        </authorList>
    </citation>
    <scope>NUCLEOTIDE SEQUENCE [LARGE SCALE GENOMIC DNA]</scope>
    <source>
        <strain evidence="13 14">WMS-il1</strain>
    </source>
</reference>
<dbReference type="Gene3D" id="3.40.50.12240">
    <property type="match status" value="1"/>
</dbReference>
<dbReference type="PROSITE" id="PS00152">
    <property type="entry name" value="ATPASE_ALPHA_BETA"/>
    <property type="match status" value="1"/>
</dbReference>
<dbReference type="Gene3D" id="2.40.30.20">
    <property type="match status" value="1"/>
</dbReference>
<feature type="domain" description="ATP synthase alpha subunit C-terminal" evidence="11">
    <location>
        <begin position="285"/>
        <end position="356"/>
    </location>
</feature>
<dbReference type="PANTHER" id="PTHR48082">
    <property type="entry name" value="ATP SYNTHASE SUBUNIT ALPHA, MITOCHONDRIAL"/>
    <property type="match status" value="1"/>
</dbReference>
<evidence type="ECO:0000256" key="2">
    <source>
        <dbReference type="ARBA" id="ARBA00006704"/>
    </source>
</evidence>
<dbReference type="InterPro" id="IPR023366">
    <property type="entry name" value="ATP_synth_asu-like_sf"/>
</dbReference>
<dbReference type="CDD" id="cd18121">
    <property type="entry name" value="ATP-synt_Fo_c"/>
    <property type="match status" value="1"/>
</dbReference>
<dbReference type="InterPro" id="IPR036121">
    <property type="entry name" value="ATPase_F1/V1/A1_a/bsu_N_sf"/>
</dbReference>
<keyword evidence="7" id="KW-0067">ATP-binding</keyword>
<dbReference type="EMBL" id="CABIJS010000036">
    <property type="protein sequence ID" value="VUZ40628.1"/>
    <property type="molecule type" value="Genomic_DNA"/>
</dbReference>
<dbReference type="SUPFAM" id="SSF50615">
    <property type="entry name" value="N-terminal domain of alpha and beta subunits of F1 ATP synthase"/>
    <property type="match status" value="1"/>
</dbReference>
<dbReference type="Gene3D" id="1.20.20.10">
    <property type="entry name" value="F1F0 ATP synthase subunit C"/>
    <property type="match status" value="1"/>
</dbReference>
<evidence type="ECO:0000256" key="1">
    <source>
        <dbReference type="ARBA" id="ARBA00004370"/>
    </source>
</evidence>
<dbReference type="InterPro" id="IPR005294">
    <property type="entry name" value="ATP_synth_F1_asu"/>
</dbReference>
<keyword evidence="5" id="KW-0547">Nucleotide-binding</keyword>
<keyword evidence="6" id="KW-0375">Hydrogen ion transport</keyword>
<proteinExistence type="inferred from homology"/>
<dbReference type="InterPro" id="IPR000793">
    <property type="entry name" value="ATP_synth_asu_C"/>
</dbReference>
<evidence type="ECO:0000259" key="11">
    <source>
        <dbReference type="Pfam" id="PF00306"/>
    </source>
</evidence>
<dbReference type="InterPro" id="IPR000194">
    <property type="entry name" value="ATPase_F1/V1/A1_a/bsu_nucl-bd"/>
</dbReference>
<evidence type="ECO:0000313" key="14">
    <source>
        <dbReference type="Proteomes" id="UP000321570"/>
    </source>
</evidence>
<feature type="domain" description="ATPase F1/V1/A1 complex alpha/beta subunit N-terminal" evidence="12">
    <location>
        <begin position="63"/>
        <end position="128"/>
    </location>
</feature>